<sequence>MVSDAAVVSFDTVFAMNSRKIKTSRTFYGKSDISDPLATLALGCASRAAPEVSQKKNDRSAAKTPNFPNNFDPNQVLKRPREGETGIIAGSLNRIFDGWVVHCFHVFIGSGNVQSEQCIAVAVCSQPAASHGLL</sequence>
<evidence type="ECO:0000313" key="2">
    <source>
        <dbReference type="EMBL" id="SIT46720.1"/>
    </source>
</evidence>
<dbReference type="Proteomes" id="UP000187012">
    <property type="component" value="Unassembled WGS sequence"/>
</dbReference>
<name>A0A1N7SHA1_9BURK</name>
<protein>
    <submittedName>
        <fullName evidence="2">Uncharacterized protein</fullName>
    </submittedName>
</protein>
<dbReference type="STRING" id="1247936.BN2475_690023"/>
<dbReference type="EMBL" id="CYGX02000069">
    <property type="protein sequence ID" value="SIT46720.1"/>
    <property type="molecule type" value="Genomic_DNA"/>
</dbReference>
<keyword evidence="3" id="KW-1185">Reference proteome</keyword>
<gene>
    <name evidence="2" type="ORF">BN2475_690023</name>
</gene>
<reference evidence="2 3" key="1">
    <citation type="submission" date="2016-12" db="EMBL/GenBank/DDBJ databases">
        <authorList>
            <person name="Song W.-J."/>
            <person name="Kurnit D.M."/>
        </authorList>
    </citation>
    <scope>NUCLEOTIDE SEQUENCE [LARGE SCALE GENOMIC DNA]</scope>
    <source>
        <strain evidence="2 3">STM7296</strain>
    </source>
</reference>
<accession>A0A1N7SHA1</accession>
<evidence type="ECO:0000313" key="3">
    <source>
        <dbReference type="Proteomes" id="UP000187012"/>
    </source>
</evidence>
<proteinExistence type="predicted"/>
<organism evidence="2 3">
    <name type="scientific">Paraburkholderia ribeironis</name>
    <dbReference type="NCBI Taxonomy" id="1247936"/>
    <lineage>
        <taxon>Bacteria</taxon>
        <taxon>Pseudomonadati</taxon>
        <taxon>Pseudomonadota</taxon>
        <taxon>Betaproteobacteria</taxon>
        <taxon>Burkholderiales</taxon>
        <taxon>Burkholderiaceae</taxon>
        <taxon>Paraburkholderia</taxon>
    </lineage>
</organism>
<dbReference type="AlphaFoldDB" id="A0A1N7SHA1"/>
<evidence type="ECO:0000256" key="1">
    <source>
        <dbReference type="SAM" id="MobiDB-lite"/>
    </source>
</evidence>
<feature type="region of interest" description="Disordered" evidence="1">
    <location>
        <begin position="50"/>
        <end position="78"/>
    </location>
</feature>